<dbReference type="AlphaFoldDB" id="A0A9D1EL40"/>
<keyword evidence="12" id="KW-0472">Membrane</keyword>
<evidence type="ECO:0000313" key="14">
    <source>
        <dbReference type="EMBL" id="HIR94025.1"/>
    </source>
</evidence>
<keyword evidence="8" id="KW-0012">Acyltransferase</keyword>
<dbReference type="EMBL" id="DVHU01000104">
    <property type="protein sequence ID" value="HIR94025.1"/>
    <property type="molecule type" value="Genomic_DNA"/>
</dbReference>
<dbReference type="InterPro" id="IPR031641">
    <property type="entry name" value="PapA_C"/>
</dbReference>
<feature type="transmembrane region" description="Helical" evidence="12">
    <location>
        <begin position="546"/>
        <end position="567"/>
    </location>
</feature>
<comment type="similarity">
    <text evidence="4">Belongs to the acyltransferase PapA5 family.</text>
</comment>
<evidence type="ECO:0000256" key="8">
    <source>
        <dbReference type="ARBA" id="ARBA00023315"/>
    </source>
</evidence>
<evidence type="ECO:0000256" key="5">
    <source>
        <dbReference type="ARBA" id="ARBA00012866"/>
    </source>
</evidence>
<dbReference type="Pfam" id="PF16911">
    <property type="entry name" value="PapA_C"/>
    <property type="match status" value="1"/>
</dbReference>
<proteinExistence type="inferred from homology"/>
<dbReference type="Gene3D" id="3.30.559.30">
    <property type="entry name" value="Nonribosomal peptide synthetase, condensation domain"/>
    <property type="match status" value="1"/>
</dbReference>
<dbReference type="Gene3D" id="3.30.559.10">
    <property type="entry name" value="Chloramphenicol acetyltransferase-like domain"/>
    <property type="match status" value="1"/>
</dbReference>
<evidence type="ECO:0000256" key="6">
    <source>
        <dbReference type="ARBA" id="ARBA00013449"/>
    </source>
</evidence>
<organism evidence="14 15">
    <name type="scientific">Candidatus Egerieimonas intestinavium</name>
    <dbReference type="NCBI Taxonomy" id="2840777"/>
    <lineage>
        <taxon>Bacteria</taxon>
        <taxon>Bacillati</taxon>
        <taxon>Bacillota</taxon>
        <taxon>Clostridia</taxon>
        <taxon>Lachnospirales</taxon>
        <taxon>Lachnospiraceae</taxon>
        <taxon>Lachnospiraceae incertae sedis</taxon>
        <taxon>Candidatus Egerieimonas</taxon>
    </lineage>
</organism>
<feature type="transmembrane region" description="Helical" evidence="12">
    <location>
        <begin position="436"/>
        <end position="457"/>
    </location>
</feature>
<evidence type="ECO:0000256" key="2">
    <source>
        <dbReference type="ARBA" id="ARBA00000625"/>
    </source>
</evidence>
<sequence>MFQIRKNKWRSLENTAKIFPATSSAKDERVFRFACELKEEIQKPLLEKALEAALVRFPSFACVMRKGFFWNYMEDLPAKAQVREEYRPPCSQMYVHDQKNLLFQVTYYKSRINLETYHALTDGTGAMIFLKTLVYEYLRLTHPEEVAGDTGERMGFDATEDEKTEDGFLKYYVRDREKLEIPKYKAYQIPYRKLEHGSFRLTEGRASTGEVLAAARKYGTTMTVFLTAVYLLAVARDMSPRQRKRPVALMVPVNLRSYFPSHTMRNFFGWFDIGYTFSGQESLEEVIPFVAEFFQRELTAERMGERMGRLMDFERNPLVRILPLELKTVAMQIGAASTTGEVTAVFSNIGRVQMPPECAPFIQRFSFFTTTPKAELCLCSWEDELIFGFTSAYTNERLEKNFFRILEEQGIEVSLLDKGERYPDTGKEKKIVHKSFQWFTFICVAVAVLANALNWVAFPDSWWGKYVLVGAGCAWLVTGTGLAKRRNPLKNAVWQMVLLSALLVLWDLLTGWRGWSVNYGVPVTITVTLIFLTVITALLHLTSERYMIYFLMTCLAGLVIWILAGVGILPVKLPAAVCGAASLLTLAALVIFQRQAVAEELKKKFHL</sequence>
<dbReference type="InterPro" id="IPR023213">
    <property type="entry name" value="CAT-like_dom_sf"/>
</dbReference>
<keyword evidence="12" id="KW-0812">Transmembrane</keyword>
<dbReference type="PANTHER" id="PTHR28037">
    <property type="entry name" value="ALCOHOL O-ACETYLTRANSFERASE 1-RELATED"/>
    <property type="match status" value="1"/>
</dbReference>
<dbReference type="EC" id="2.3.1.282" evidence="5"/>
<feature type="transmembrane region" description="Helical" evidence="12">
    <location>
        <begin position="492"/>
        <end position="513"/>
    </location>
</feature>
<accession>A0A9D1EL40</accession>
<feature type="domain" description="Phthiocerol/phthiodiolone dimycocerosyl transferase C-terminal" evidence="13">
    <location>
        <begin position="200"/>
        <end position="335"/>
    </location>
</feature>
<evidence type="ECO:0000259" key="13">
    <source>
        <dbReference type="Pfam" id="PF16911"/>
    </source>
</evidence>
<dbReference type="Proteomes" id="UP000886841">
    <property type="component" value="Unassembled WGS sequence"/>
</dbReference>
<evidence type="ECO:0000256" key="4">
    <source>
        <dbReference type="ARBA" id="ARBA00006558"/>
    </source>
</evidence>
<name>A0A9D1EL40_9FIRM</name>
<gene>
    <name evidence="14" type="ORF">IAB98_11470</name>
</gene>
<evidence type="ECO:0000256" key="12">
    <source>
        <dbReference type="SAM" id="Phobius"/>
    </source>
</evidence>
<reference evidence="14" key="2">
    <citation type="journal article" date="2021" name="PeerJ">
        <title>Extensive microbial diversity within the chicken gut microbiome revealed by metagenomics and culture.</title>
        <authorList>
            <person name="Gilroy R."/>
            <person name="Ravi A."/>
            <person name="Getino M."/>
            <person name="Pursley I."/>
            <person name="Horton D.L."/>
            <person name="Alikhan N.F."/>
            <person name="Baker D."/>
            <person name="Gharbi K."/>
            <person name="Hall N."/>
            <person name="Watson M."/>
            <person name="Adriaenssens E.M."/>
            <person name="Foster-Nyarko E."/>
            <person name="Jarju S."/>
            <person name="Secka A."/>
            <person name="Antonio M."/>
            <person name="Oren A."/>
            <person name="Chaudhuri R.R."/>
            <person name="La Ragione R."/>
            <person name="Hildebrand F."/>
            <person name="Pallen M.J."/>
        </authorList>
    </citation>
    <scope>NUCLEOTIDE SEQUENCE</scope>
    <source>
        <strain evidence="14">ChiSxjej1B13-7041</strain>
    </source>
</reference>
<keyword evidence="12" id="KW-1133">Transmembrane helix</keyword>
<dbReference type="GO" id="GO:0016746">
    <property type="term" value="F:acyltransferase activity"/>
    <property type="evidence" value="ECO:0007669"/>
    <property type="project" value="UniProtKB-KW"/>
</dbReference>
<dbReference type="InterPro" id="IPR052058">
    <property type="entry name" value="Alcohol_O-acetyltransferase"/>
</dbReference>
<dbReference type="PANTHER" id="PTHR28037:SF1">
    <property type="entry name" value="ALCOHOL O-ACETYLTRANSFERASE 1-RELATED"/>
    <property type="match status" value="1"/>
</dbReference>
<evidence type="ECO:0000313" key="15">
    <source>
        <dbReference type="Proteomes" id="UP000886841"/>
    </source>
</evidence>
<comment type="catalytic activity">
    <reaction evidence="2">
        <text>2 a mycocerosyl-[mycocerosic acid synthase] + a phenolphthiocerol = a dimycocerosyl phenolphthiocerol + 2 holo-[mycocerosic acid synthase].</text>
        <dbReference type="EC" id="2.3.1.282"/>
    </reaction>
</comment>
<comment type="catalytic activity">
    <reaction evidence="3">
        <text>2 a mycocerosyl-[mycocerosic acid synthase] + a phthiodiolone = a dimycocerosyl phthiodiolone + 2 holo-[mycocerosic acid synthase].</text>
        <dbReference type="EC" id="2.3.1.282"/>
    </reaction>
</comment>
<evidence type="ECO:0000256" key="7">
    <source>
        <dbReference type="ARBA" id="ARBA00022679"/>
    </source>
</evidence>
<comment type="catalytic activity">
    <reaction evidence="1">
        <text>2 a mycocerosyl-[mycocerosic acid synthase] + a phthiocerol = a dimycocerosyl phthiocerol + 2 holo-[mycocerosic acid synthase].</text>
        <dbReference type="EC" id="2.3.1.282"/>
    </reaction>
</comment>
<dbReference type="InterPro" id="IPR046283">
    <property type="entry name" value="DUF6320"/>
</dbReference>
<keyword evidence="7" id="KW-0808">Transferase</keyword>
<feature type="transmembrane region" description="Helical" evidence="12">
    <location>
        <begin position="519"/>
        <end position="539"/>
    </location>
</feature>
<protein>
    <recommendedName>
        <fullName evidence="6">Phthiocerol/phthiodiolone dimycocerosyl transferase</fullName>
        <ecNumber evidence="5">2.3.1.282</ecNumber>
    </recommendedName>
    <alternativeName>
        <fullName evidence="11">Acyltransferase PapA5</fullName>
    </alternativeName>
    <alternativeName>
        <fullName evidence="9">Phthiocerol/phthiodiolone O-acyltransferase</fullName>
    </alternativeName>
    <alternativeName>
        <fullName evidence="10">Polyketide synthase-associated protein A5</fullName>
    </alternativeName>
</protein>
<evidence type="ECO:0000256" key="3">
    <source>
        <dbReference type="ARBA" id="ARBA00001907"/>
    </source>
</evidence>
<feature type="transmembrane region" description="Helical" evidence="12">
    <location>
        <begin position="573"/>
        <end position="592"/>
    </location>
</feature>
<feature type="transmembrane region" description="Helical" evidence="12">
    <location>
        <begin position="463"/>
        <end position="483"/>
    </location>
</feature>
<dbReference type="SUPFAM" id="SSF52777">
    <property type="entry name" value="CoA-dependent acyltransferases"/>
    <property type="match status" value="1"/>
</dbReference>
<dbReference type="Pfam" id="PF19845">
    <property type="entry name" value="DUF6320"/>
    <property type="match status" value="1"/>
</dbReference>
<feature type="transmembrane region" description="Helical" evidence="12">
    <location>
        <begin position="218"/>
        <end position="235"/>
    </location>
</feature>
<evidence type="ECO:0000256" key="11">
    <source>
        <dbReference type="ARBA" id="ARBA00033407"/>
    </source>
</evidence>
<evidence type="ECO:0000256" key="10">
    <source>
        <dbReference type="ARBA" id="ARBA00032317"/>
    </source>
</evidence>
<comment type="caution">
    <text evidence="14">The sequence shown here is derived from an EMBL/GenBank/DDBJ whole genome shotgun (WGS) entry which is preliminary data.</text>
</comment>
<reference evidence="14" key="1">
    <citation type="submission" date="2020-10" db="EMBL/GenBank/DDBJ databases">
        <authorList>
            <person name="Gilroy R."/>
        </authorList>
    </citation>
    <scope>NUCLEOTIDE SEQUENCE</scope>
    <source>
        <strain evidence="14">ChiSxjej1B13-7041</strain>
    </source>
</reference>
<evidence type="ECO:0000256" key="9">
    <source>
        <dbReference type="ARBA" id="ARBA00030465"/>
    </source>
</evidence>
<evidence type="ECO:0000256" key="1">
    <source>
        <dbReference type="ARBA" id="ARBA00000026"/>
    </source>
</evidence>